<dbReference type="NCBIfam" id="TIGR00089">
    <property type="entry name" value="MiaB/RimO family radical SAM methylthiotransferase"/>
    <property type="match status" value="1"/>
</dbReference>
<dbReference type="Pfam" id="PF01938">
    <property type="entry name" value="TRAM"/>
    <property type="match status" value="1"/>
</dbReference>
<keyword evidence="6 11" id="KW-0819">tRNA processing</keyword>
<dbReference type="GO" id="GO:0035598">
    <property type="term" value="F:tRNA (N(6)-L-threonylcarbamoyladenosine(37)-C(2))-methylthiotransferase activity"/>
    <property type="evidence" value="ECO:0007669"/>
    <property type="project" value="UniProtKB-UniRule"/>
</dbReference>
<evidence type="ECO:0000256" key="6">
    <source>
        <dbReference type="ARBA" id="ARBA00022694"/>
    </source>
</evidence>
<keyword evidence="5 11" id="KW-0949">S-adenosyl-L-methionine</keyword>
<dbReference type="InterPro" id="IPR006638">
    <property type="entry name" value="Elp3/MiaA/NifB-like_rSAM"/>
</dbReference>
<dbReference type="AlphaFoldDB" id="A0A7C2Z3P0"/>
<dbReference type="InterPro" id="IPR005839">
    <property type="entry name" value="Methylthiotransferase"/>
</dbReference>
<evidence type="ECO:0000256" key="3">
    <source>
        <dbReference type="ARBA" id="ARBA00022485"/>
    </source>
</evidence>
<keyword evidence="9 11" id="KW-0411">Iron-sulfur</keyword>
<dbReference type="InterPro" id="IPR013848">
    <property type="entry name" value="Methylthiotransferase_N"/>
</dbReference>
<evidence type="ECO:0000256" key="7">
    <source>
        <dbReference type="ARBA" id="ARBA00022723"/>
    </source>
</evidence>
<dbReference type="InterPro" id="IPR038135">
    <property type="entry name" value="Methylthiotransferase_N_sf"/>
</dbReference>
<dbReference type="CDD" id="cd01335">
    <property type="entry name" value="Radical_SAM"/>
    <property type="match status" value="1"/>
</dbReference>
<reference evidence="15" key="1">
    <citation type="journal article" date="2020" name="mSystems">
        <title>Genome- and Community-Level Interaction Insights into Carbon Utilization and Element Cycling Functions of Hydrothermarchaeota in Hydrothermal Sediment.</title>
        <authorList>
            <person name="Zhou Z."/>
            <person name="Liu Y."/>
            <person name="Xu W."/>
            <person name="Pan J."/>
            <person name="Luo Z.H."/>
            <person name="Li M."/>
        </authorList>
    </citation>
    <scope>NUCLEOTIDE SEQUENCE [LARGE SCALE GENOMIC DNA]</scope>
    <source>
        <strain evidence="15">SpSt-1259</strain>
    </source>
</reference>
<comment type="similarity">
    <text evidence="2 11">Belongs to the methylthiotransferase family. CDKAL1 subfamily.</text>
</comment>
<dbReference type="EC" id="2.8.4.5" evidence="11"/>
<gene>
    <name evidence="15" type="ORF">ENO36_01420</name>
</gene>
<dbReference type="GO" id="GO:0046872">
    <property type="term" value="F:metal ion binding"/>
    <property type="evidence" value="ECO:0007669"/>
    <property type="project" value="UniProtKB-UniRule"/>
</dbReference>
<evidence type="ECO:0000313" key="15">
    <source>
        <dbReference type="EMBL" id="HEU97501.1"/>
    </source>
</evidence>
<feature type="domain" description="TRAM" evidence="12">
    <location>
        <begin position="365"/>
        <end position="428"/>
    </location>
</feature>
<dbReference type="Pfam" id="PF04055">
    <property type="entry name" value="Radical_SAM"/>
    <property type="match status" value="1"/>
</dbReference>
<dbReference type="InterPro" id="IPR006466">
    <property type="entry name" value="MiaB-like_arc_euk"/>
</dbReference>
<keyword evidence="8 11" id="KW-0408">Iron</keyword>
<dbReference type="Proteomes" id="UP000885664">
    <property type="component" value="Unassembled WGS sequence"/>
</dbReference>
<dbReference type="InterPro" id="IPR007197">
    <property type="entry name" value="rSAM"/>
</dbReference>
<dbReference type="PROSITE" id="PS50926">
    <property type="entry name" value="TRAM"/>
    <property type="match status" value="1"/>
</dbReference>
<evidence type="ECO:0000259" key="12">
    <source>
        <dbReference type="PROSITE" id="PS50926"/>
    </source>
</evidence>
<dbReference type="FunFam" id="3.80.30.20:FF:000002">
    <property type="entry name" value="threonylcarbamoyladenosine tRNA methylthiotransferase isoform X2"/>
    <property type="match status" value="1"/>
</dbReference>
<evidence type="ECO:0000256" key="5">
    <source>
        <dbReference type="ARBA" id="ARBA00022691"/>
    </source>
</evidence>
<dbReference type="SUPFAM" id="SSF102114">
    <property type="entry name" value="Radical SAM enzymes"/>
    <property type="match status" value="1"/>
</dbReference>
<evidence type="ECO:0000256" key="2">
    <source>
        <dbReference type="ARBA" id="ARBA00008616"/>
    </source>
</evidence>
<name>A0A7C2Z3P0_9CREN</name>
<feature type="domain" description="Radical SAM core" evidence="14">
    <location>
        <begin position="130"/>
        <end position="362"/>
    </location>
</feature>
<dbReference type="Pfam" id="PF00919">
    <property type="entry name" value="UPF0004"/>
    <property type="match status" value="1"/>
</dbReference>
<evidence type="ECO:0000256" key="4">
    <source>
        <dbReference type="ARBA" id="ARBA00022679"/>
    </source>
</evidence>
<comment type="catalytic activity">
    <reaction evidence="10 11">
        <text>N(6)-L-threonylcarbamoyladenosine(37) in tRNA + (sulfur carrier)-SH + AH2 + 2 S-adenosyl-L-methionine = 2-methylsulfanyl-N(6)-L-threonylcarbamoyladenosine(37) in tRNA + (sulfur carrier)-H + 5'-deoxyadenosine + L-methionine + A + S-adenosyl-L-homocysteine + 2 H(+)</text>
        <dbReference type="Rhea" id="RHEA:37075"/>
        <dbReference type="Rhea" id="RHEA-COMP:10163"/>
        <dbReference type="Rhea" id="RHEA-COMP:11092"/>
        <dbReference type="Rhea" id="RHEA-COMP:14737"/>
        <dbReference type="Rhea" id="RHEA-COMP:14739"/>
        <dbReference type="ChEBI" id="CHEBI:13193"/>
        <dbReference type="ChEBI" id="CHEBI:15378"/>
        <dbReference type="ChEBI" id="CHEBI:17319"/>
        <dbReference type="ChEBI" id="CHEBI:17499"/>
        <dbReference type="ChEBI" id="CHEBI:29917"/>
        <dbReference type="ChEBI" id="CHEBI:57844"/>
        <dbReference type="ChEBI" id="CHEBI:57856"/>
        <dbReference type="ChEBI" id="CHEBI:59789"/>
        <dbReference type="ChEBI" id="CHEBI:64428"/>
        <dbReference type="ChEBI" id="CHEBI:74418"/>
        <dbReference type="ChEBI" id="CHEBI:74420"/>
        <dbReference type="EC" id="2.8.4.5"/>
    </reaction>
</comment>
<dbReference type="InterPro" id="IPR058240">
    <property type="entry name" value="rSAM_sf"/>
</dbReference>
<dbReference type="SMART" id="SM00729">
    <property type="entry name" value="Elp3"/>
    <property type="match status" value="1"/>
</dbReference>
<comment type="function">
    <text evidence="1 11">Catalyzes the methylthiolation of N6-threonylcarbamoyladenosine (t(6)A), leading to the formation of 2-methylthio-N6-threonylcarbamoyladenosine (ms(2)t(6)A) at position 37 in tRNAs that read codons beginning with adenine.</text>
</comment>
<dbReference type="NCBIfam" id="TIGR01578">
    <property type="entry name" value="MiaB-like-B"/>
    <property type="match status" value="1"/>
</dbReference>
<sequence length="431" mass="47998">MMKFYIETLGCALNRGDSNLMKMLLMREGFNPTENPNIADVIIVNTCAVRADSEQKSLKLISKLKSENPKAKLVVAGCLTEINPYAILRQAPEAILISPYRILEVTAALSGGEKIRLGLSNSKKNLVPSILDGVIGIVPINDGCLGNCSFCVTKHARRALLSRPPSVIIPAVRNLVEAGAKEIQLASQDAGVYGIDISGRKILPELLGEINNEVQGKYMLRVAMMNPDTLRDILWKLIEAYRLEHIYKFAHIPLQSGDDEVLKLMNRNYTVKEYLDIIRTLKKEIPNITIATDIMVGHPGEDEQAFEKTLEVIKTGLIDRIHIAQYTPRPFTISARLEQISDGVKKARSRKLLDLHSSISSEKMNSYVGKKIRGFIVEASEKRKSLTVRTENYLSIVVKNSGEWKLGDEVIVKVTGATFFDLRGEILEKVT</sequence>
<protein>
    <recommendedName>
        <fullName evidence="11">tRNA-t(6)A37 methylthiotransferase</fullName>
        <ecNumber evidence="11">2.8.4.5</ecNumber>
    </recommendedName>
</protein>
<dbReference type="SFLD" id="SFLDG01082">
    <property type="entry name" value="B12-binding_domain_containing"/>
    <property type="match status" value="1"/>
</dbReference>
<dbReference type="SFLD" id="SFLDG01061">
    <property type="entry name" value="methylthiotransferase"/>
    <property type="match status" value="1"/>
</dbReference>
<dbReference type="PANTHER" id="PTHR11918:SF45">
    <property type="entry name" value="THREONYLCARBAMOYLADENOSINE TRNA METHYLTHIOTRANSFERASE"/>
    <property type="match status" value="1"/>
</dbReference>
<keyword evidence="4 11" id="KW-0808">Transferase</keyword>
<feature type="domain" description="MTTase N-terminal" evidence="13">
    <location>
        <begin position="2"/>
        <end position="114"/>
    </location>
</feature>
<dbReference type="Gene3D" id="3.40.50.12160">
    <property type="entry name" value="Methylthiotransferase, N-terminal domain"/>
    <property type="match status" value="1"/>
</dbReference>
<comment type="cofactor">
    <cofactor evidence="11">
        <name>[4Fe-4S] cluster</name>
        <dbReference type="ChEBI" id="CHEBI:49883"/>
    </cofactor>
    <text evidence="11">Binds 1 or 2 [4Fe-4S] cluster. One cluster is coordinated with 3 cysteines and an exchangeable S-adenosyl-L-methionine.</text>
</comment>
<dbReference type="PANTHER" id="PTHR11918">
    <property type="entry name" value="RADICAL SAM PROTEINS"/>
    <property type="match status" value="1"/>
</dbReference>
<dbReference type="GO" id="GO:0051539">
    <property type="term" value="F:4 iron, 4 sulfur cluster binding"/>
    <property type="evidence" value="ECO:0007669"/>
    <property type="project" value="UniProtKB-UniRule"/>
</dbReference>
<evidence type="ECO:0000259" key="13">
    <source>
        <dbReference type="PROSITE" id="PS51449"/>
    </source>
</evidence>
<evidence type="ECO:0000256" key="8">
    <source>
        <dbReference type="ARBA" id="ARBA00023004"/>
    </source>
</evidence>
<evidence type="ECO:0000256" key="9">
    <source>
        <dbReference type="ARBA" id="ARBA00023014"/>
    </source>
</evidence>
<evidence type="ECO:0000256" key="11">
    <source>
        <dbReference type="RuleBase" id="RU368081"/>
    </source>
</evidence>
<evidence type="ECO:0000259" key="14">
    <source>
        <dbReference type="PROSITE" id="PS51918"/>
    </source>
</evidence>
<accession>A0A7C2Z3P0</accession>
<comment type="caution">
    <text evidence="15">The sequence shown here is derived from an EMBL/GenBank/DDBJ whole genome shotgun (WGS) entry which is preliminary data.</text>
</comment>
<dbReference type="FunFam" id="3.40.50.12160:FF:000003">
    <property type="entry name" value="CDK5 regulatory subunit-associated protein 1"/>
    <property type="match status" value="1"/>
</dbReference>
<dbReference type="PROSITE" id="PS51449">
    <property type="entry name" value="MTTASE_N"/>
    <property type="match status" value="1"/>
</dbReference>
<organism evidence="15">
    <name type="scientific">Fervidicoccus fontis</name>
    <dbReference type="NCBI Taxonomy" id="683846"/>
    <lineage>
        <taxon>Archaea</taxon>
        <taxon>Thermoproteota</taxon>
        <taxon>Thermoprotei</taxon>
        <taxon>Fervidicoccales</taxon>
        <taxon>Fervidicoccaceae</taxon>
        <taxon>Fervidicoccus</taxon>
    </lineage>
</organism>
<keyword evidence="3 11" id="KW-0004">4Fe-4S</keyword>
<evidence type="ECO:0000256" key="1">
    <source>
        <dbReference type="ARBA" id="ARBA00002399"/>
    </source>
</evidence>
<dbReference type="SFLD" id="SFLDS00029">
    <property type="entry name" value="Radical_SAM"/>
    <property type="match status" value="1"/>
</dbReference>
<dbReference type="PROSITE" id="PS51918">
    <property type="entry name" value="RADICAL_SAM"/>
    <property type="match status" value="1"/>
</dbReference>
<dbReference type="InterPro" id="IPR002792">
    <property type="entry name" value="TRAM_dom"/>
</dbReference>
<proteinExistence type="inferred from homology"/>
<dbReference type="InterPro" id="IPR023404">
    <property type="entry name" value="rSAM_horseshoe"/>
</dbReference>
<keyword evidence="7 11" id="KW-0479">Metal-binding</keyword>
<dbReference type="Gene3D" id="3.80.30.20">
    <property type="entry name" value="tm_1862 like domain"/>
    <property type="match status" value="1"/>
</dbReference>
<dbReference type="EMBL" id="DSFE01000038">
    <property type="protein sequence ID" value="HEU97501.1"/>
    <property type="molecule type" value="Genomic_DNA"/>
</dbReference>
<evidence type="ECO:0000256" key="10">
    <source>
        <dbReference type="ARBA" id="ARBA00051661"/>
    </source>
</evidence>